<feature type="transmembrane region" description="Helical" evidence="1">
    <location>
        <begin position="116"/>
        <end position="141"/>
    </location>
</feature>
<comment type="caution">
    <text evidence="2">The sequence shown here is derived from an EMBL/GenBank/DDBJ whole genome shotgun (WGS) entry which is preliminary data.</text>
</comment>
<keyword evidence="1" id="KW-0472">Membrane</keyword>
<dbReference type="Gene3D" id="3.40.50.1820">
    <property type="entry name" value="alpha/beta hydrolase"/>
    <property type="match status" value="1"/>
</dbReference>
<evidence type="ECO:0008006" key="4">
    <source>
        <dbReference type="Google" id="ProtNLM"/>
    </source>
</evidence>
<dbReference type="InterPro" id="IPR029058">
    <property type="entry name" value="AB_hydrolase_fold"/>
</dbReference>
<keyword evidence="1" id="KW-0812">Transmembrane</keyword>
<dbReference type="AlphaFoldDB" id="A0A418WCN7"/>
<gene>
    <name evidence="2" type="ORF">D3874_12800</name>
</gene>
<dbReference type="SUPFAM" id="SSF53474">
    <property type="entry name" value="alpha/beta-Hydrolases"/>
    <property type="match status" value="1"/>
</dbReference>
<keyword evidence="1" id="KW-1133">Transmembrane helix</keyword>
<protein>
    <recommendedName>
        <fullName evidence="4">Alpha/beta hydrolase</fullName>
    </recommendedName>
</protein>
<dbReference type="EMBL" id="QYUK01000011">
    <property type="protein sequence ID" value="RJF87793.1"/>
    <property type="molecule type" value="Genomic_DNA"/>
</dbReference>
<keyword evidence="3" id="KW-1185">Reference proteome</keyword>
<sequence>MFISGFDPRGPRHYYELWREEAPKAAATAGPGTAYHLGPPRRHGGQVFEWTLTGETRVGGETVATETRFEFLRWDDVVRRMWPRPDWSIVRSTATTLWWGVRYGYFRRIFKIRHWYLLNILEPVSTVLLILLGLPAAILLLLSLGLWAAEVEVLFALAGAPLGLFAFKPMLRWLQRTSSVLWRIQLSNFYAWQIAGQLPYLDAKLDALAARIADAAREGGVDELLVIGHSVGTTLAISALGRALARRPEDFAGVPRLAFATLGSMTPLLALEPRSAWFRDEIARIALDPAVTWVDITAAYDVACFPRIDPLELIGRERPPGAPVSPKLVSPRFHVLFGKEGYAALKQDRYQMHTQYLMATPRLGRCDFFAMVAGPLALAERFADTAPDRAEAPE</sequence>
<evidence type="ECO:0000256" key="1">
    <source>
        <dbReference type="SAM" id="Phobius"/>
    </source>
</evidence>
<evidence type="ECO:0000313" key="2">
    <source>
        <dbReference type="EMBL" id="RJF87793.1"/>
    </source>
</evidence>
<dbReference type="Proteomes" id="UP000284605">
    <property type="component" value="Unassembled WGS sequence"/>
</dbReference>
<reference evidence="2 3" key="1">
    <citation type="submission" date="2018-09" db="EMBL/GenBank/DDBJ databases">
        <authorList>
            <person name="Zhu H."/>
        </authorList>
    </citation>
    <scope>NUCLEOTIDE SEQUENCE [LARGE SCALE GENOMIC DNA]</scope>
    <source>
        <strain evidence="2 3">K1W22B-8</strain>
    </source>
</reference>
<name>A0A418WCN7_9PROT</name>
<evidence type="ECO:0000313" key="3">
    <source>
        <dbReference type="Proteomes" id="UP000284605"/>
    </source>
</evidence>
<organism evidence="2 3">
    <name type="scientific">Oleomonas cavernae</name>
    <dbReference type="NCBI Taxonomy" id="2320859"/>
    <lineage>
        <taxon>Bacteria</taxon>
        <taxon>Pseudomonadati</taxon>
        <taxon>Pseudomonadota</taxon>
        <taxon>Alphaproteobacteria</taxon>
        <taxon>Acetobacterales</taxon>
        <taxon>Acetobacteraceae</taxon>
        <taxon>Oleomonas</taxon>
    </lineage>
</organism>
<proteinExistence type="predicted"/>
<accession>A0A418WCN7</accession>